<evidence type="ECO:0000259" key="19">
    <source>
        <dbReference type="Pfam" id="PF17944"/>
    </source>
</evidence>
<dbReference type="InterPro" id="IPR002985">
    <property type="entry name" value="Arg_decrbxlase"/>
</dbReference>
<evidence type="ECO:0000256" key="16">
    <source>
        <dbReference type="SAM" id="MobiDB-lite"/>
    </source>
</evidence>
<evidence type="ECO:0000259" key="18">
    <source>
        <dbReference type="Pfam" id="PF17810"/>
    </source>
</evidence>
<keyword evidence="21" id="KW-1185">Reference proteome</keyword>
<dbReference type="NCBIfam" id="TIGR01273">
    <property type="entry name" value="speA"/>
    <property type="match status" value="1"/>
</dbReference>
<evidence type="ECO:0000256" key="13">
    <source>
        <dbReference type="NCBIfam" id="TIGR01273"/>
    </source>
</evidence>
<dbReference type="Gene3D" id="1.10.287.3440">
    <property type="match status" value="1"/>
</dbReference>
<keyword evidence="9 14" id="KW-0663">Pyridoxal phosphate</keyword>
<name>A0A8J7MD01_9BACT</name>
<dbReference type="InterPro" id="IPR041128">
    <property type="entry name" value="Arg_decarbox_C"/>
</dbReference>
<evidence type="ECO:0000256" key="15">
    <source>
        <dbReference type="PIRSR" id="PIRSR600183-50"/>
    </source>
</evidence>
<comment type="caution">
    <text evidence="20">The sequence shown here is derived from an EMBL/GenBank/DDBJ whole genome shotgun (WGS) entry which is preliminary data.</text>
</comment>
<dbReference type="InterPro" id="IPR000183">
    <property type="entry name" value="Orn/DAP/Arg_de-COase"/>
</dbReference>
<evidence type="ECO:0000256" key="7">
    <source>
        <dbReference type="ARBA" id="ARBA00022793"/>
    </source>
</evidence>
<evidence type="ECO:0000256" key="14">
    <source>
        <dbReference type="PIRSR" id="PIRSR001336-50"/>
    </source>
</evidence>
<feature type="region of interest" description="Disordered" evidence="16">
    <location>
        <begin position="1"/>
        <end position="28"/>
    </location>
</feature>
<dbReference type="PANTHER" id="PTHR43295">
    <property type="entry name" value="ARGININE DECARBOXYLASE"/>
    <property type="match status" value="1"/>
</dbReference>
<comment type="cofactor">
    <cofactor evidence="2">
        <name>Mg(2+)</name>
        <dbReference type="ChEBI" id="CHEBI:18420"/>
    </cofactor>
</comment>
<keyword evidence="7" id="KW-0210">Decarboxylase</keyword>
<dbReference type="Pfam" id="PF17810">
    <property type="entry name" value="Arg_decarb_HB"/>
    <property type="match status" value="1"/>
</dbReference>
<dbReference type="Gene3D" id="2.40.37.10">
    <property type="entry name" value="Lyase, Ornithine Decarboxylase, Chain A, domain 1"/>
    <property type="match status" value="1"/>
</dbReference>
<protein>
    <recommendedName>
        <fullName evidence="5 13">Arginine decarboxylase</fullName>
        <ecNumber evidence="5 13">4.1.1.19</ecNumber>
    </recommendedName>
</protein>
<keyword evidence="11" id="KW-0620">Polyamine biosynthesis</keyword>
<evidence type="ECO:0000256" key="4">
    <source>
        <dbReference type="ARBA" id="ARBA00008357"/>
    </source>
</evidence>
<dbReference type="PANTHER" id="PTHR43295:SF9">
    <property type="entry name" value="BIOSYNTHETIC ARGININE DECARBOXYLASE"/>
    <property type="match status" value="1"/>
</dbReference>
<comment type="cofactor">
    <cofactor evidence="1 14">
        <name>pyridoxal 5'-phosphate</name>
        <dbReference type="ChEBI" id="CHEBI:597326"/>
    </cofactor>
</comment>
<dbReference type="RefSeq" id="WP_200310924.1">
    <property type="nucleotide sequence ID" value="NZ_JAENIM010000036.1"/>
</dbReference>
<evidence type="ECO:0000256" key="10">
    <source>
        <dbReference type="ARBA" id="ARBA00023066"/>
    </source>
</evidence>
<feature type="domain" description="Arginine decarboxylase C-terminal helical" evidence="19">
    <location>
        <begin position="598"/>
        <end position="651"/>
    </location>
</feature>
<reference evidence="20" key="1">
    <citation type="submission" date="2021-01" db="EMBL/GenBank/DDBJ databases">
        <title>Modified the classification status of verrucomicrobia.</title>
        <authorList>
            <person name="Feng X."/>
        </authorList>
    </citation>
    <scope>NUCLEOTIDE SEQUENCE</scope>
    <source>
        <strain evidence="20">_KCTC 22039</strain>
    </source>
</reference>
<keyword evidence="12 20" id="KW-0456">Lyase</keyword>
<feature type="modified residue" description="N6-(pyridoxal phosphate)lysine" evidence="14">
    <location>
        <position position="121"/>
    </location>
</feature>
<evidence type="ECO:0000313" key="20">
    <source>
        <dbReference type="EMBL" id="MBK1790902.1"/>
    </source>
</evidence>
<gene>
    <name evidence="20" type="primary">speA</name>
    <name evidence="20" type="ORF">JIN82_07000</name>
</gene>
<evidence type="ECO:0000256" key="8">
    <source>
        <dbReference type="ARBA" id="ARBA00022842"/>
    </source>
</evidence>
<evidence type="ECO:0000256" key="9">
    <source>
        <dbReference type="ARBA" id="ARBA00022898"/>
    </source>
</evidence>
<dbReference type="Pfam" id="PF02784">
    <property type="entry name" value="Orn_Arg_deC_N"/>
    <property type="match status" value="1"/>
</dbReference>
<dbReference type="EC" id="4.1.1.19" evidence="5 13"/>
<dbReference type="Proteomes" id="UP000624703">
    <property type="component" value="Unassembled WGS sequence"/>
</dbReference>
<dbReference type="SUPFAM" id="SSF50621">
    <property type="entry name" value="Alanine racemase C-terminal domain-like"/>
    <property type="match status" value="1"/>
</dbReference>
<feature type="active site" description="Proton donor" evidence="15">
    <location>
        <position position="521"/>
    </location>
</feature>
<accession>A0A8J7MD01</accession>
<feature type="domain" description="Arginine decarboxylase helical bundle" evidence="18">
    <location>
        <begin position="391"/>
        <end position="469"/>
    </location>
</feature>
<dbReference type="PROSITE" id="PS00878">
    <property type="entry name" value="ODR_DC_2_1"/>
    <property type="match status" value="1"/>
</dbReference>
<dbReference type="EMBL" id="JAENIM010000036">
    <property type="protein sequence ID" value="MBK1790902.1"/>
    <property type="molecule type" value="Genomic_DNA"/>
</dbReference>
<dbReference type="PRINTS" id="PR01180">
    <property type="entry name" value="ARGDCRBXLASE"/>
</dbReference>
<evidence type="ECO:0000256" key="1">
    <source>
        <dbReference type="ARBA" id="ARBA00001933"/>
    </source>
</evidence>
<keyword evidence="6" id="KW-0479">Metal-binding</keyword>
<evidence type="ECO:0000256" key="12">
    <source>
        <dbReference type="ARBA" id="ARBA00023239"/>
    </source>
</evidence>
<dbReference type="InterPro" id="IPR022644">
    <property type="entry name" value="De-COase2_N"/>
</dbReference>
<organism evidence="20 21">
    <name type="scientific">Persicirhabdus sediminis</name>
    <dbReference type="NCBI Taxonomy" id="454144"/>
    <lineage>
        <taxon>Bacteria</taxon>
        <taxon>Pseudomonadati</taxon>
        <taxon>Verrucomicrobiota</taxon>
        <taxon>Verrucomicrobiia</taxon>
        <taxon>Verrucomicrobiales</taxon>
        <taxon>Verrucomicrobiaceae</taxon>
        <taxon>Persicirhabdus</taxon>
    </lineage>
</organism>
<feature type="domain" description="Orn/DAP/Arg decarboxylase 2 N-terminal" evidence="17">
    <location>
        <begin position="96"/>
        <end position="363"/>
    </location>
</feature>
<dbReference type="PROSITE" id="PS00879">
    <property type="entry name" value="ODR_DC_2_2"/>
    <property type="match status" value="1"/>
</dbReference>
<dbReference type="PIRSF" id="PIRSF001336">
    <property type="entry name" value="Arg_decrbxlase"/>
    <property type="match status" value="1"/>
</dbReference>
<dbReference type="InterPro" id="IPR009006">
    <property type="entry name" value="Ala_racemase/Decarboxylase_C"/>
</dbReference>
<comment type="function">
    <text evidence="3">Catalyzes the biosynthesis of agmatine from arginine.</text>
</comment>
<evidence type="ECO:0000259" key="17">
    <source>
        <dbReference type="Pfam" id="PF02784"/>
    </source>
</evidence>
<dbReference type="Gene3D" id="3.20.20.10">
    <property type="entry name" value="Alanine racemase"/>
    <property type="match status" value="1"/>
</dbReference>
<dbReference type="CDD" id="cd06830">
    <property type="entry name" value="PLPDE_III_ADC"/>
    <property type="match status" value="1"/>
</dbReference>
<dbReference type="InterPro" id="IPR029066">
    <property type="entry name" value="PLP-binding_barrel"/>
</dbReference>
<evidence type="ECO:0000256" key="6">
    <source>
        <dbReference type="ARBA" id="ARBA00022723"/>
    </source>
</evidence>
<evidence type="ECO:0000256" key="5">
    <source>
        <dbReference type="ARBA" id="ARBA00012426"/>
    </source>
</evidence>
<dbReference type="Gene3D" id="1.20.58.930">
    <property type="match status" value="1"/>
</dbReference>
<dbReference type="PRINTS" id="PR01179">
    <property type="entry name" value="ODADCRBXLASE"/>
</dbReference>
<dbReference type="Pfam" id="PF17944">
    <property type="entry name" value="Arg_decarbox_C"/>
    <property type="match status" value="1"/>
</dbReference>
<keyword evidence="8" id="KW-0460">Magnesium</keyword>
<dbReference type="GO" id="GO:0006527">
    <property type="term" value="P:L-arginine catabolic process"/>
    <property type="evidence" value="ECO:0007669"/>
    <property type="project" value="InterPro"/>
</dbReference>
<dbReference type="InterPro" id="IPR040634">
    <property type="entry name" value="Arg_decarb_HB"/>
</dbReference>
<comment type="similarity">
    <text evidence="4">Belongs to the Orn/Lys/Arg decarboxylase class-II family. SpeA subfamily.</text>
</comment>
<evidence type="ECO:0000256" key="3">
    <source>
        <dbReference type="ARBA" id="ARBA00002257"/>
    </source>
</evidence>
<dbReference type="NCBIfam" id="NF003763">
    <property type="entry name" value="PRK05354.1"/>
    <property type="match status" value="1"/>
</dbReference>
<keyword evidence="10" id="KW-0745">Spermidine biosynthesis</keyword>
<dbReference type="SUPFAM" id="SSF51419">
    <property type="entry name" value="PLP-binding barrel"/>
    <property type="match status" value="1"/>
</dbReference>
<dbReference type="InterPro" id="IPR022657">
    <property type="entry name" value="De-COase2_CS"/>
</dbReference>
<proteinExistence type="inferred from homology"/>
<dbReference type="AlphaFoldDB" id="A0A8J7MD01"/>
<evidence type="ECO:0000313" key="21">
    <source>
        <dbReference type="Proteomes" id="UP000624703"/>
    </source>
</evidence>
<dbReference type="GO" id="GO:0046872">
    <property type="term" value="F:metal ion binding"/>
    <property type="evidence" value="ECO:0007669"/>
    <property type="project" value="UniProtKB-KW"/>
</dbReference>
<dbReference type="GO" id="GO:0008792">
    <property type="term" value="F:arginine decarboxylase activity"/>
    <property type="evidence" value="ECO:0007669"/>
    <property type="project" value="UniProtKB-UniRule"/>
</dbReference>
<dbReference type="InterPro" id="IPR022653">
    <property type="entry name" value="De-COase2_pyr-phos_BS"/>
</dbReference>
<dbReference type="GO" id="GO:0008295">
    <property type="term" value="P:spermidine biosynthetic process"/>
    <property type="evidence" value="ECO:0007669"/>
    <property type="project" value="UniProtKB-UniRule"/>
</dbReference>
<sequence length="653" mass="73954">MTPPLSKNSASNSHEANHHDKAAWSSQSSSELYGVEKWANEFFSISDEGDMQVHLQDGDSEQAVSLPEIVQGARDRGLEMPLLLRFPDLLTARIKKINEAFHEAIHDCDYRGHYRGVYPIKVNQQQQVIEEVTEFGRHYHYGLEAGSKPELLTALAYMHDPKAYIICNGYKDKEFIDLALRGQMLGLQIVLVIEMPGELDLILQRAALMNLRPLLGVRVKLCTCNDSHWSHSSGENSVFGLTPNQVLDVVDKLRSSEMLDCLQLMHYHQGSQVPDIRAIREAAVEATRIYCELSKEGAAMGLLDIGGGLGIDYDGTRSKSSSSRNYGIREYAADIVDVIKTVCDEANEPHPNIISESGRAIAAYYSVLIFNILDINQSNSHLREIETIEPNSHNYLSKLESVIHDLNDDNAQECYNDAVYYRSELLSLFHHGNVSLRERAQSDRLFHRILAQLREKIDQLDDLPDDLIELTQKKRDVYYGNFSLFQSLPDTWAIDQLFPVMPIHRLDEQPTNEAIIADITCDCDGRIDKFLINGEQQNALPVHYPKDGQDYMLGVFLVGAYQETLGDLHNLMGDTNVVSIGSQNGRIKYQRELSGDSVADVLSYVEYDPKHVFERFLRLAERSVEDGKISAQERKKIIDEYRESIAGYTYFES</sequence>
<evidence type="ECO:0000256" key="2">
    <source>
        <dbReference type="ARBA" id="ARBA00001946"/>
    </source>
</evidence>
<evidence type="ECO:0000256" key="11">
    <source>
        <dbReference type="ARBA" id="ARBA00023115"/>
    </source>
</evidence>
<feature type="compositionally biased region" description="Polar residues" evidence="16">
    <location>
        <begin position="1"/>
        <end position="14"/>
    </location>
</feature>